<dbReference type="EMBL" id="JBHUME010000019">
    <property type="protein sequence ID" value="MFD2615552.1"/>
    <property type="molecule type" value="Genomic_DNA"/>
</dbReference>
<keyword evidence="3" id="KW-1185">Reference proteome</keyword>
<evidence type="ECO:0000256" key="1">
    <source>
        <dbReference type="ARBA" id="ARBA00022795"/>
    </source>
</evidence>
<dbReference type="InterPro" id="IPR036679">
    <property type="entry name" value="FlgN-like_sf"/>
</dbReference>
<keyword evidence="2" id="KW-0969">Cilium</keyword>
<accession>A0ABW5PMV9</accession>
<proteinExistence type="predicted"/>
<evidence type="ECO:0000313" key="2">
    <source>
        <dbReference type="EMBL" id="MFD2615552.1"/>
    </source>
</evidence>
<dbReference type="Gene3D" id="1.20.58.300">
    <property type="entry name" value="FlgN-like"/>
    <property type="match status" value="1"/>
</dbReference>
<dbReference type="Proteomes" id="UP001597541">
    <property type="component" value="Unassembled WGS sequence"/>
</dbReference>
<evidence type="ECO:0000313" key="3">
    <source>
        <dbReference type="Proteomes" id="UP001597541"/>
    </source>
</evidence>
<keyword evidence="2" id="KW-0966">Cell projection</keyword>
<dbReference type="SUPFAM" id="SSF140566">
    <property type="entry name" value="FlgN-like"/>
    <property type="match status" value="1"/>
</dbReference>
<gene>
    <name evidence="2" type="ORF">ACFSUF_24395</name>
</gene>
<reference evidence="3" key="1">
    <citation type="journal article" date="2019" name="Int. J. Syst. Evol. Microbiol.">
        <title>The Global Catalogue of Microorganisms (GCM) 10K type strain sequencing project: providing services to taxonomists for standard genome sequencing and annotation.</title>
        <authorList>
            <consortium name="The Broad Institute Genomics Platform"/>
            <consortium name="The Broad Institute Genome Sequencing Center for Infectious Disease"/>
            <person name="Wu L."/>
            <person name="Ma J."/>
        </authorList>
    </citation>
    <scope>NUCLEOTIDE SEQUENCE [LARGE SCALE GENOMIC DNA]</scope>
    <source>
        <strain evidence="3">KCTC 3950</strain>
    </source>
</reference>
<keyword evidence="1" id="KW-1005">Bacterial flagellum biogenesis</keyword>
<comment type="caution">
    <text evidence="2">The sequence shown here is derived from an EMBL/GenBank/DDBJ whole genome shotgun (WGS) entry which is preliminary data.</text>
</comment>
<organism evidence="2 3">
    <name type="scientific">Paenibacillus gansuensis</name>
    <dbReference type="NCBI Taxonomy" id="306542"/>
    <lineage>
        <taxon>Bacteria</taxon>
        <taxon>Bacillati</taxon>
        <taxon>Bacillota</taxon>
        <taxon>Bacilli</taxon>
        <taxon>Bacillales</taxon>
        <taxon>Paenibacillaceae</taxon>
        <taxon>Paenibacillus</taxon>
    </lineage>
</organism>
<dbReference type="RefSeq" id="WP_377607529.1">
    <property type="nucleotide sequence ID" value="NZ_JBHUME010000019.1"/>
</dbReference>
<name>A0ABW5PMV9_9BACL</name>
<sequence>MSMQGITEAMEALNALYMEMLELGGQKRQLIVHNDVDGLTKVMSAENRLMKRSAELEKQRLDAVGGYLQEKKLRLPASITMMELTRVVFNLEEKERLHRLHAELSETIGNLKEVNESNQHLIKQSLDFIELSIDLLTGAPVDQMTYTKPNQTTIEGGRYSYFDHKA</sequence>
<dbReference type="InterPro" id="IPR007809">
    <property type="entry name" value="FlgN-like"/>
</dbReference>
<protein>
    <submittedName>
        <fullName evidence="2">Flagellar protein FlgN</fullName>
    </submittedName>
</protein>
<dbReference type="Pfam" id="PF05130">
    <property type="entry name" value="FlgN"/>
    <property type="match status" value="1"/>
</dbReference>
<keyword evidence="2" id="KW-0282">Flagellum</keyword>